<reference evidence="9 10" key="1">
    <citation type="submission" date="2023-07" db="EMBL/GenBank/DDBJ databases">
        <title>Sorghum-associated microbial communities from plants grown in Nebraska, USA.</title>
        <authorList>
            <person name="Schachtman D."/>
        </authorList>
    </citation>
    <scope>NUCLEOTIDE SEQUENCE [LARGE SCALE GENOMIC DNA]</scope>
    <source>
        <strain evidence="9 10">BE310</strain>
    </source>
</reference>
<dbReference type="InterPro" id="IPR003439">
    <property type="entry name" value="ABC_transporter-like_ATP-bd"/>
</dbReference>
<dbReference type="SMART" id="SM00382">
    <property type="entry name" value="AAA"/>
    <property type="match status" value="1"/>
</dbReference>
<dbReference type="InterPro" id="IPR027417">
    <property type="entry name" value="P-loop_NTPase"/>
</dbReference>
<evidence type="ECO:0000256" key="5">
    <source>
        <dbReference type="ARBA" id="ARBA00022741"/>
    </source>
</evidence>
<protein>
    <submittedName>
        <fullName evidence="9">Peptide/nickel transport system ATP-binding protein</fullName>
    </submittedName>
</protein>
<dbReference type="Pfam" id="PF00005">
    <property type="entry name" value="ABC_tran"/>
    <property type="match status" value="1"/>
</dbReference>
<accession>A0ABU1ZEJ5</accession>
<dbReference type="SUPFAM" id="SSF52540">
    <property type="entry name" value="P-loop containing nucleoside triphosphate hydrolases"/>
    <property type="match status" value="1"/>
</dbReference>
<evidence type="ECO:0000256" key="1">
    <source>
        <dbReference type="ARBA" id="ARBA00004417"/>
    </source>
</evidence>
<evidence type="ECO:0000313" key="9">
    <source>
        <dbReference type="EMBL" id="MDR7299051.1"/>
    </source>
</evidence>
<evidence type="ECO:0000256" key="6">
    <source>
        <dbReference type="ARBA" id="ARBA00022840"/>
    </source>
</evidence>
<evidence type="ECO:0000256" key="3">
    <source>
        <dbReference type="ARBA" id="ARBA00022448"/>
    </source>
</evidence>
<dbReference type="InterPro" id="IPR003593">
    <property type="entry name" value="AAA+_ATPase"/>
</dbReference>
<dbReference type="RefSeq" id="WP_310348467.1">
    <property type="nucleotide sequence ID" value="NZ_JAVDXQ010000007.1"/>
</dbReference>
<feature type="domain" description="ABC transporter" evidence="8">
    <location>
        <begin position="8"/>
        <end position="257"/>
    </location>
</feature>
<gene>
    <name evidence="9" type="ORF">J2X16_004419</name>
</gene>
<dbReference type="PROSITE" id="PS50893">
    <property type="entry name" value="ABC_TRANSPORTER_2"/>
    <property type="match status" value="1"/>
</dbReference>
<keyword evidence="3" id="KW-0813">Transport</keyword>
<evidence type="ECO:0000259" key="8">
    <source>
        <dbReference type="PROSITE" id="PS50893"/>
    </source>
</evidence>
<sequence length="281" mass="30664">MTTAAPLLQVQGLQVAYGTPAAPVPVVRGVSFTLGREKLAVVGESGSGKTTVGRALLKLLPQQARISAERLQFDGVDLLQAGERDMQALRGRRLSMIMQDPKYSLNPVMSIGRQIGEAVQRDGKVQRAECDERVEALLARVRIREPKRVAAQYPHEVSGGMGQRVMIAMMLAQRPQLLIADEPTSALDVSVRQEVLGLLDELVAEQGLALLFISHDLNLVKHFCDRVLVMYAGRIVETLAAADLRQASHPYTRGLMASLPSLRHPRAVLPVLQRDAAWSAA</sequence>
<evidence type="ECO:0000256" key="4">
    <source>
        <dbReference type="ARBA" id="ARBA00022475"/>
    </source>
</evidence>
<evidence type="ECO:0000256" key="7">
    <source>
        <dbReference type="ARBA" id="ARBA00023136"/>
    </source>
</evidence>
<dbReference type="InterPro" id="IPR050388">
    <property type="entry name" value="ABC_Ni/Peptide_Import"/>
</dbReference>
<dbReference type="GO" id="GO:0005524">
    <property type="term" value="F:ATP binding"/>
    <property type="evidence" value="ECO:0007669"/>
    <property type="project" value="UniProtKB-KW"/>
</dbReference>
<dbReference type="EMBL" id="JAVDXQ010000007">
    <property type="protein sequence ID" value="MDR7299051.1"/>
    <property type="molecule type" value="Genomic_DNA"/>
</dbReference>
<keyword evidence="5" id="KW-0547">Nucleotide-binding</keyword>
<keyword evidence="7" id="KW-0472">Membrane</keyword>
<keyword evidence="10" id="KW-1185">Reference proteome</keyword>
<dbReference type="PANTHER" id="PTHR43297">
    <property type="entry name" value="OLIGOPEPTIDE TRANSPORT ATP-BINDING PROTEIN APPD"/>
    <property type="match status" value="1"/>
</dbReference>
<evidence type="ECO:0000256" key="2">
    <source>
        <dbReference type="ARBA" id="ARBA00005417"/>
    </source>
</evidence>
<comment type="similarity">
    <text evidence="2">Belongs to the ABC transporter superfamily.</text>
</comment>
<dbReference type="Proteomes" id="UP001180536">
    <property type="component" value="Unassembled WGS sequence"/>
</dbReference>
<name>A0ABU1ZEJ5_9BURK</name>
<proteinExistence type="inferred from homology"/>
<organism evidence="9 10">
    <name type="scientific">Pelomonas aquatica</name>
    <dbReference type="NCBI Taxonomy" id="431058"/>
    <lineage>
        <taxon>Bacteria</taxon>
        <taxon>Pseudomonadati</taxon>
        <taxon>Pseudomonadota</taxon>
        <taxon>Betaproteobacteria</taxon>
        <taxon>Burkholderiales</taxon>
        <taxon>Sphaerotilaceae</taxon>
        <taxon>Roseateles</taxon>
    </lineage>
</organism>
<comment type="caution">
    <text evidence="9">The sequence shown here is derived from an EMBL/GenBank/DDBJ whole genome shotgun (WGS) entry which is preliminary data.</text>
</comment>
<keyword evidence="6 9" id="KW-0067">ATP-binding</keyword>
<dbReference type="CDD" id="cd03257">
    <property type="entry name" value="ABC_NikE_OppD_transporters"/>
    <property type="match status" value="1"/>
</dbReference>
<comment type="subcellular location">
    <subcellularLocation>
        <location evidence="1">Cell inner membrane</location>
        <topology evidence="1">Peripheral membrane protein</topology>
    </subcellularLocation>
</comment>
<dbReference type="Gene3D" id="3.40.50.300">
    <property type="entry name" value="P-loop containing nucleotide triphosphate hydrolases"/>
    <property type="match status" value="1"/>
</dbReference>
<dbReference type="PANTHER" id="PTHR43297:SF2">
    <property type="entry name" value="DIPEPTIDE TRANSPORT ATP-BINDING PROTEIN DPPD"/>
    <property type="match status" value="1"/>
</dbReference>
<keyword evidence="4" id="KW-1003">Cell membrane</keyword>
<evidence type="ECO:0000313" key="10">
    <source>
        <dbReference type="Proteomes" id="UP001180536"/>
    </source>
</evidence>